<protein>
    <submittedName>
        <fullName evidence="1">(diamondback moth) hypothetical protein</fullName>
    </submittedName>
</protein>
<dbReference type="Proteomes" id="UP000653454">
    <property type="component" value="Unassembled WGS sequence"/>
</dbReference>
<gene>
    <name evidence="1" type="ORF">PLXY2_LOCUS14291</name>
</gene>
<evidence type="ECO:0000313" key="2">
    <source>
        <dbReference type="Proteomes" id="UP000653454"/>
    </source>
</evidence>
<dbReference type="EMBL" id="CAJHNJ030000122">
    <property type="protein sequence ID" value="CAG9136021.1"/>
    <property type="molecule type" value="Genomic_DNA"/>
</dbReference>
<name>A0A8S4G8L8_PLUXY</name>
<reference evidence="1" key="1">
    <citation type="submission" date="2020-11" db="EMBL/GenBank/DDBJ databases">
        <authorList>
            <person name="Whiteford S."/>
        </authorList>
    </citation>
    <scope>NUCLEOTIDE SEQUENCE</scope>
</reference>
<keyword evidence="2" id="KW-1185">Reference proteome</keyword>
<organism evidence="1 2">
    <name type="scientific">Plutella xylostella</name>
    <name type="common">Diamondback moth</name>
    <name type="synonym">Plutella maculipennis</name>
    <dbReference type="NCBI Taxonomy" id="51655"/>
    <lineage>
        <taxon>Eukaryota</taxon>
        <taxon>Metazoa</taxon>
        <taxon>Ecdysozoa</taxon>
        <taxon>Arthropoda</taxon>
        <taxon>Hexapoda</taxon>
        <taxon>Insecta</taxon>
        <taxon>Pterygota</taxon>
        <taxon>Neoptera</taxon>
        <taxon>Endopterygota</taxon>
        <taxon>Lepidoptera</taxon>
        <taxon>Glossata</taxon>
        <taxon>Ditrysia</taxon>
        <taxon>Yponomeutoidea</taxon>
        <taxon>Plutellidae</taxon>
        <taxon>Plutella</taxon>
    </lineage>
</organism>
<evidence type="ECO:0000313" key="1">
    <source>
        <dbReference type="EMBL" id="CAG9136021.1"/>
    </source>
</evidence>
<comment type="caution">
    <text evidence="1">The sequence shown here is derived from an EMBL/GenBank/DDBJ whole genome shotgun (WGS) entry which is preliminary data.</text>
</comment>
<sequence length="85" mass="9759">MFKSSYKAGYVPVILKAKAWKRAPMKLLKWGRKMPSKQQYSLVDNDDYDIKIPVHPEEAFHHGIPFAAKSRKGLMRSRNIANGSK</sequence>
<dbReference type="AlphaFoldDB" id="A0A8S4G8L8"/>
<proteinExistence type="predicted"/>
<accession>A0A8S4G8L8</accession>